<sequence>MISTASCRCCLVHGDLVVGSRPGTPSTYPCLGLFHVKQTFNAYLLDGSGCFSSPSGQSEKLPPSPRGLAARCARLRLPSVCLSTVWFFYAQSLPSRLYKTTSMP</sequence>
<evidence type="ECO:0000313" key="2">
    <source>
        <dbReference type="Proteomes" id="UP000703269"/>
    </source>
</evidence>
<protein>
    <submittedName>
        <fullName evidence="1">Uncharacterized protein</fullName>
    </submittedName>
</protein>
<accession>A0A9P3G9H2</accession>
<name>A0A9P3G9H2_9APHY</name>
<dbReference type="Proteomes" id="UP000703269">
    <property type="component" value="Unassembled WGS sequence"/>
</dbReference>
<reference evidence="1 2" key="1">
    <citation type="submission" date="2021-08" db="EMBL/GenBank/DDBJ databases">
        <title>Draft Genome Sequence of Phanerochaete sordida strain YK-624.</title>
        <authorList>
            <person name="Mori T."/>
            <person name="Dohra H."/>
            <person name="Suzuki T."/>
            <person name="Kawagishi H."/>
            <person name="Hirai H."/>
        </authorList>
    </citation>
    <scope>NUCLEOTIDE SEQUENCE [LARGE SCALE GENOMIC DNA]</scope>
    <source>
        <strain evidence="1 2">YK-624</strain>
    </source>
</reference>
<gene>
    <name evidence="1" type="ORF">PsYK624_078670</name>
</gene>
<organism evidence="1 2">
    <name type="scientific">Phanerochaete sordida</name>
    <dbReference type="NCBI Taxonomy" id="48140"/>
    <lineage>
        <taxon>Eukaryota</taxon>
        <taxon>Fungi</taxon>
        <taxon>Dikarya</taxon>
        <taxon>Basidiomycota</taxon>
        <taxon>Agaricomycotina</taxon>
        <taxon>Agaricomycetes</taxon>
        <taxon>Polyporales</taxon>
        <taxon>Phanerochaetaceae</taxon>
        <taxon>Phanerochaete</taxon>
    </lineage>
</organism>
<comment type="caution">
    <text evidence="1">The sequence shown here is derived from an EMBL/GenBank/DDBJ whole genome shotgun (WGS) entry which is preliminary data.</text>
</comment>
<dbReference type="EMBL" id="BPQB01000022">
    <property type="protein sequence ID" value="GJE91717.1"/>
    <property type="molecule type" value="Genomic_DNA"/>
</dbReference>
<evidence type="ECO:0000313" key="1">
    <source>
        <dbReference type="EMBL" id="GJE91717.1"/>
    </source>
</evidence>
<proteinExistence type="predicted"/>
<dbReference type="AlphaFoldDB" id="A0A9P3G9H2"/>
<keyword evidence="2" id="KW-1185">Reference proteome</keyword>